<evidence type="ECO:0000256" key="1">
    <source>
        <dbReference type="SAM" id="SignalP"/>
    </source>
</evidence>
<evidence type="ECO:0000313" key="2">
    <source>
        <dbReference type="EMBL" id="KAL2911045.1"/>
    </source>
</evidence>
<name>A0ABR4MUU8_9FUNG</name>
<evidence type="ECO:0000313" key="3">
    <source>
        <dbReference type="Proteomes" id="UP001527925"/>
    </source>
</evidence>
<keyword evidence="3" id="KW-1185">Reference proteome</keyword>
<reference evidence="2 3" key="1">
    <citation type="submission" date="2023-09" db="EMBL/GenBank/DDBJ databases">
        <title>Pangenome analysis of Batrachochytrium dendrobatidis and related Chytrids.</title>
        <authorList>
            <person name="Yacoub M.N."/>
            <person name="Stajich J.E."/>
            <person name="James T.Y."/>
        </authorList>
    </citation>
    <scope>NUCLEOTIDE SEQUENCE [LARGE SCALE GENOMIC DNA]</scope>
    <source>
        <strain evidence="2 3">JEL0888</strain>
    </source>
</reference>
<protein>
    <submittedName>
        <fullName evidence="2">Uncharacterized protein</fullName>
    </submittedName>
</protein>
<keyword evidence="1" id="KW-0732">Signal</keyword>
<gene>
    <name evidence="2" type="ORF">HK105_209508</name>
</gene>
<accession>A0ABR4MUU8</accession>
<feature type="chain" id="PRO_5047050068" evidence="1">
    <location>
        <begin position="24"/>
        <end position="110"/>
    </location>
</feature>
<organism evidence="2 3">
    <name type="scientific">Polyrhizophydium stewartii</name>
    <dbReference type="NCBI Taxonomy" id="2732419"/>
    <lineage>
        <taxon>Eukaryota</taxon>
        <taxon>Fungi</taxon>
        <taxon>Fungi incertae sedis</taxon>
        <taxon>Chytridiomycota</taxon>
        <taxon>Chytridiomycota incertae sedis</taxon>
        <taxon>Chytridiomycetes</taxon>
        <taxon>Rhizophydiales</taxon>
        <taxon>Rhizophydiales incertae sedis</taxon>
        <taxon>Polyrhizophydium</taxon>
    </lineage>
</organism>
<sequence>MPVLRLFLMTVFTMALGATVANASTGFPPFQLAYGRIPSATPTIFPLTEPGPGIDLAKSIVENLKLAAARVLSAQDAQADHANRTRRAATAYKPGDMVYLATNNLTMLRR</sequence>
<dbReference type="Proteomes" id="UP001527925">
    <property type="component" value="Unassembled WGS sequence"/>
</dbReference>
<dbReference type="EMBL" id="JADGIZ020000230">
    <property type="protein sequence ID" value="KAL2911045.1"/>
    <property type="molecule type" value="Genomic_DNA"/>
</dbReference>
<comment type="caution">
    <text evidence="2">The sequence shown here is derived from an EMBL/GenBank/DDBJ whole genome shotgun (WGS) entry which is preliminary data.</text>
</comment>
<proteinExistence type="predicted"/>
<feature type="signal peptide" evidence="1">
    <location>
        <begin position="1"/>
        <end position="23"/>
    </location>
</feature>